<evidence type="ECO:0000313" key="14">
    <source>
        <dbReference type="Proteomes" id="UP000251800"/>
    </source>
</evidence>
<keyword evidence="6 11" id="KW-0812">Transmembrane</keyword>
<keyword evidence="3" id="KW-1003">Cell membrane</keyword>
<dbReference type="GO" id="GO:0005886">
    <property type="term" value="C:plasma membrane"/>
    <property type="evidence" value="ECO:0007669"/>
    <property type="project" value="UniProtKB-SubCell"/>
</dbReference>
<dbReference type="Proteomes" id="UP000251800">
    <property type="component" value="Unassembled WGS sequence"/>
</dbReference>
<dbReference type="GO" id="GO:0015628">
    <property type="term" value="P:protein secretion by the type II secretion system"/>
    <property type="evidence" value="ECO:0007669"/>
    <property type="project" value="InterPro"/>
</dbReference>
<dbReference type="InterPro" id="IPR012902">
    <property type="entry name" value="N_methyl_site"/>
</dbReference>
<organism evidence="13 14">
    <name type="scientific">Abyssibacter profundi</name>
    <dbReference type="NCBI Taxonomy" id="2182787"/>
    <lineage>
        <taxon>Bacteria</taxon>
        <taxon>Pseudomonadati</taxon>
        <taxon>Pseudomonadota</taxon>
        <taxon>Gammaproteobacteria</taxon>
        <taxon>Chromatiales</taxon>
        <taxon>Oceanococcaceae</taxon>
        <taxon>Abyssibacter</taxon>
    </lineage>
</organism>
<keyword evidence="7 11" id="KW-1133">Transmembrane helix</keyword>
<dbReference type="OrthoDB" id="2313614at2"/>
<evidence type="ECO:0000256" key="11">
    <source>
        <dbReference type="SAM" id="Phobius"/>
    </source>
</evidence>
<dbReference type="InterPro" id="IPR022346">
    <property type="entry name" value="T2SS_GspH"/>
</dbReference>
<name>A0A363UP54_9GAMM</name>
<keyword evidence="14" id="KW-1185">Reference proteome</keyword>
<proteinExistence type="inferred from homology"/>
<dbReference type="Pfam" id="PF12019">
    <property type="entry name" value="GspH"/>
    <property type="match status" value="1"/>
</dbReference>
<protein>
    <recommendedName>
        <fullName evidence="2">Type II secretion system protein H</fullName>
    </recommendedName>
    <alternativeName>
        <fullName evidence="10">General secretion pathway protein H</fullName>
    </alternativeName>
</protein>
<feature type="transmembrane region" description="Helical" evidence="11">
    <location>
        <begin position="12"/>
        <end position="36"/>
    </location>
</feature>
<evidence type="ECO:0000256" key="3">
    <source>
        <dbReference type="ARBA" id="ARBA00022475"/>
    </source>
</evidence>
<evidence type="ECO:0000256" key="7">
    <source>
        <dbReference type="ARBA" id="ARBA00022989"/>
    </source>
</evidence>
<dbReference type="NCBIfam" id="TIGR02532">
    <property type="entry name" value="IV_pilin_GFxxxE"/>
    <property type="match status" value="1"/>
</dbReference>
<evidence type="ECO:0000256" key="10">
    <source>
        <dbReference type="ARBA" id="ARBA00030775"/>
    </source>
</evidence>
<dbReference type="SUPFAM" id="SSF54523">
    <property type="entry name" value="Pili subunits"/>
    <property type="match status" value="1"/>
</dbReference>
<reference evidence="13 14" key="1">
    <citation type="submission" date="2018-05" db="EMBL/GenBank/DDBJ databases">
        <title>Abyssibacter profundi OUC007T gen. nov., sp. nov, a marine bacterium isolated from seawater of the Mariana Trench.</title>
        <authorList>
            <person name="Zhou S."/>
        </authorList>
    </citation>
    <scope>NUCLEOTIDE SEQUENCE [LARGE SCALE GENOMIC DNA]</scope>
    <source>
        <strain evidence="13 14">OUC007</strain>
    </source>
</reference>
<keyword evidence="5" id="KW-0997">Cell inner membrane</keyword>
<dbReference type="InterPro" id="IPR045584">
    <property type="entry name" value="Pilin-like"/>
</dbReference>
<comment type="subcellular location">
    <subcellularLocation>
        <location evidence="1">Cell inner membrane</location>
        <topology evidence="1">Single-pass membrane protein</topology>
    </subcellularLocation>
</comment>
<keyword evidence="8 11" id="KW-0472">Membrane</keyword>
<evidence type="ECO:0000256" key="8">
    <source>
        <dbReference type="ARBA" id="ARBA00023136"/>
    </source>
</evidence>
<evidence type="ECO:0000313" key="13">
    <source>
        <dbReference type="EMBL" id="PWN57218.1"/>
    </source>
</evidence>
<accession>A0A363UP54</accession>
<dbReference type="Pfam" id="PF07963">
    <property type="entry name" value="N_methyl"/>
    <property type="match status" value="1"/>
</dbReference>
<evidence type="ECO:0000259" key="12">
    <source>
        <dbReference type="Pfam" id="PF12019"/>
    </source>
</evidence>
<gene>
    <name evidence="13" type="ORF">DEH80_03805</name>
</gene>
<dbReference type="AlphaFoldDB" id="A0A363UP54"/>
<sequence>MDVMPRQSVRITMVGFTLVEMMVAIALFAIVASLAVPAYTDFVMRKRAASGINDFLVDLNVARGEATRQRRTVVMCARGGTAELCDTTTQDSAACACDEEARWENGWIMFVDFDGDNALSAASIDTLVGVHPALPEPITFREADGDHLVAFNSRGALGGTTARFALCINDRAGTDDDEDVLARARFVDVALTGRAVVSRSVENPGSAADACYHTPS</sequence>
<dbReference type="EMBL" id="QEQK01000003">
    <property type="protein sequence ID" value="PWN57218.1"/>
    <property type="molecule type" value="Genomic_DNA"/>
</dbReference>
<keyword evidence="4" id="KW-0488">Methylation</keyword>
<comment type="similarity">
    <text evidence="9">Belongs to the GSP H family.</text>
</comment>
<dbReference type="Gene3D" id="3.55.40.10">
    <property type="entry name" value="minor pseudopilin epsh domain"/>
    <property type="match status" value="1"/>
</dbReference>
<feature type="domain" description="General secretion pathway GspH" evidence="12">
    <location>
        <begin position="53"/>
        <end position="171"/>
    </location>
</feature>
<dbReference type="GO" id="GO:0015627">
    <property type="term" value="C:type II protein secretion system complex"/>
    <property type="evidence" value="ECO:0007669"/>
    <property type="project" value="InterPro"/>
</dbReference>
<evidence type="ECO:0000256" key="5">
    <source>
        <dbReference type="ARBA" id="ARBA00022519"/>
    </source>
</evidence>
<evidence type="ECO:0000256" key="2">
    <source>
        <dbReference type="ARBA" id="ARBA00021549"/>
    </source>
</evidence>
<evidence type="ECO:0000256" key="6">
    <source>
        <dbReference type="ARBA" id="ARBA00022692"/>
    </source>
</evidence>
<comment type="caution">
    <text evidence="13">The sequence shown here is derived from an EMBL/GenBank/DDBJ whole genome shotgun (WGS) entry which is preliminary data.</text>
</comment>
<evidence type="ECO:0000256" key="9">
    <source>
        <dbReference type="ARBA" id="ARBA00025772"/>
    </source>
</evidence>
<evidence type="ECO:0000256" key="4">
    <source>
        <dbReference type="ARBA" id="ARBA00022481"/>
    </source>
</evidence>
<evidence type="ECO:0000256" key="1">
    <source>
        <dbReference type="ARBA" id="ARBA00004377"/>
    </source>
</evidence>